<dbReference type="PROSITE" id="PS00028">
    <property type="entry name" value="ZINC_FINGER_C2H2_1"/>
    <property type="match status" value="1"/>
</dbReference>
<dbReference type="GeneID" id="63819072"/>
<feature type="compositionally biased region" description="Low complexity" evidence="2">
    <location>
        <begin position="256"/>
        <end position="266"/>
    </location>
</feature>
<evidence type="ECO:0000259" key="3">
    <source>
        <dbReference type="PROSITE" id="PS50157"/>
    </source>
</evidence>
<keyword evidence="5" id="KW-1185">Reference proteome</keyword>
<dbReference type="OrthoDB" id="654211at2759"/>
<keyword evidence="1" id="KW-0863">Zinc-finger</keyword>
<dbReference type="RefSeq" id="XP_040761387.1">
    <property type="nucleotide sequence ID" value="XM_040902041.1"/>
</dbReference>
<keyword evidence="1" id="KW-0862">Zinc</keyword>
<reference evidence="4 5" key="1">
    <citation type="journal article" date="2016" name="Mol. Biol. Evol.">
        <title>Comparative Genomics of Early-Diverging Mushroom-Forming Fungi Provides Insights into the Origins of Lignocellulose Decay Capabilities.</title>
        <authorList>
            <person name="Nagy L.G."/>
            <person name="Riley R."/>
            <person name="Tritt A."/>
            <person name="Adam C."/>
            <person name="Daum C."/>
            <person name="Floudas D."/>
            <person name="Sun H."/>
            <person name="Yadav J.S."/>
            <person name="Pangilinan J."/>
            <person name="Larsson K.H."/>
            <person name="Matsuura K."/>
            <person name="Barry K."/>
            <person name="Labutti K."/>
            <person name="Kuo R."/>
            <person name="Ohm R.A."/>
            <person name="Bhattacharya S.S."/>
            <person name="Shirouzu T."/>
            <person name="Yoshinaga Y."/>
            <person name="Martin F.M."/>
            <person name="Grigoriev I.V."/>
            <person name="Hibbett D.S."/>
        </authorList>
    </citation>
    <scope>NUCLEOTIDE SEQUENCE [LARGE SCALE GENOMIC DNA]</scope>
    <source>
        <strain evidence="4 5">93-53</strain>
    </source>
</reference>
<feature type="compositionally biased region" description="Low complexity" evidence="2">
    <location>
        <begin position="127"/>
        <end position="141"/>
    </location>
</feature>
<protein>
    <recommendedName>
        <fullName evidence="3">C2H2-type domain-containing protein</fullName>
    </recommendedName>
</protein>
<feature type="compositionally biased region" description="Basic residues" evidence="2">
    <location>
        <begin position="267"/>
        <end position="283"/>
    </location>
</feature>
<dbReference type="Pfam" id="PF00096">
    <property type="entry name" value="zf-C2H2"/>
    <property type="match status" value="1"/>
</dbReference>
<evidence type="ECO:0000256" key="2">
    <source>
        <dbReference type="SAM" id="MobiDB-lite"/>
    </source>
</evidence>
<feature type="domain" description="C2H2-type" evidence="3">
    <location>
        <begin position="284"/>
        <end position="311"/>
    </location>
</feature>
<accession>A0A165CXA2</accession>
<dbReference type="PROSITE" id="PS50157">
    <property type="entry name" value="ZINC_FINGER_C2H2_2"/>
    <property type="match status" value="2"/>
</dbReference>
<dbReference type="GO" id="GO:0008270">
    <property type="term" value="F:zinc ion binding"/>
    <property type="evidence" value="ECO:0007669"/>
    <property type="project" value="UniProtKB-KW"/>
</dbReference>
<dbReference type="EMBL" id="KV427642">
    <property type="protein sequence ID" value="KZT03647.1"/>
    <property type="molecule type" value="Genomic_DNA"/>
</dbReference>
<organism evidence="4 5">
    <name type="scientific">Laetiporus sulphureus 93-53</name>
    <dbReference type="NCBI Taxonomy" id="1314785"/>
    <lineage>
        <taxon>Eukaryota</taxon>
        <taxon>Fungi</taxon>
        <taxon>Dikarya</taxon>
        <taxon>Basidiomycota</taxon>
        <taxon>Agaricomycotina</taxon>
        <taxon>Agaricomycetes</taxon>
        <taxon>Polyporales</taxon>
        <taxon>Laetiporus</taxon>
    </lineage>
</organism>
<feature type="domain" description="C2H2-type" evidence="3">
    <location>
        <begin position="315"/>
        <end position="341"/>
    </location>
</feature>
<feature type="compositionally biased region" description="Acidic residues" evidence="2">
    <location>
        <begin position="50"/>
        <end position="82"/>
    </location>
</feature>
<feature type="compositionally biased region" description="Polar residues" evidence="2">
    <location>
        <begin position="1"/>
        <end position="31"/>
    </location>
</feature>
<gene>
    <name evidence="4" type="ORF">LAESUDRAFT_329530</name>
</gene>
<dbReference type="Proteomes" id="UP000076871">
    <property type="component" value="Unassembled WGS sequence"/>
</dbReference>
<feature type="compositionally biased region" description="Low complexity" evidence="2">
    <location>
        <begin position="150"/>
        <end position="160"/>
    </location>
</feature>
<keyword evidence="1" id="KW-0479">Metal-binding</keyword>
<sequence length="341" mass="37331">MSESPNMAVSPMLTISPSLTISPTLTNTSGSPVHGEATPYYTPPTRLEDIDVDEDADGESDDESDDSVDFNMDADGESDDEQSNNTDACASHAATLQLLPTPSAPIEVERPASSQPTPLRKRRGRPARSSSAPLPPTLRLLKPATANLHPLPGRPSVPSSSRRHSMSSPTVHEESPAHTHGSLSEARMVGQKSKRSQFEEDSSGLDAEDGDGDDEYVDDMMTCSDDDDFEDQLADDDDDEYVDDEVSAPPAKRARCSPSTSTSTATRPRKTRGRRRTSSKAKKATCPECKQTFVRRTDLTRHQKSSSCARVDVWFACDSDQCSSRFRRKDALKRHVHSVHR</sequence>
<dbReference type="AlphaFoldDB" id="A0A165CXA2"/>
<name>A0A165CXA2_9APHY</name>
<evidence type="ECO:0000256" key="1">
    <source>
        <dbReference type="PROSITE-ProRule" id="PRU00042"/>
    </source>
</evidence>
<feature type="compositionally biased region" description="Acidic residues" evidence="2">
    <location>
        <begin position="199"/>
        <end position="246"/>
    </location>
</feature>
<dbReference type="SMART" id="SM00355">
    <property type="entry name" value="ZnF_C2H2"/>
    <property type="match status" value="2"/>
</dbReference>
<dbReference type="InterPro" id="IPR013087">
    <property type="entry name" value="Znf_C2H2_type"/>
</dbReference>
<evidence type="ECO:0000313" key="5">
    <source>
        <dbReference type="Proteomes" id="UP000076871"/>
    </source>
</evidence>
<evidence type="ECO:0000313" key="4">
    <source>
        <dbReference type="EMBL" id="KZT03647.1"/>
    </source>
</evidence>
<dbReference type="Gene3D" id="3.30.160.60">
    <property type="entry name" value="Classic Zinc Finger"/>
    <property type="match status" value="1"/>
</dbReference>
<dbReference type="InParanoid" id="A0A165CXA2"/>
<proteinExistence type="predicted"/>
<feature type="region of interest" description="Disordered" evidence="2">
    <location>
        <begin position="1"/>
        <end position="284"/>
    </location>
</feature>